<dbReference type="Proteomes" id="UP000054097">
    <property type="component" value="Unassembled WGS sequence"/>
</dbReference>
<evidence type="ECO:0000313" key="13">
    <source>
        <dbReference type="Proteomes" id="UP000054097"/>
    </source>
</evidence>
<sequence>MMNCPIRARNAIKGVKRVLEHFVSGQRCLSYHARPQSPSALLTNGPSSRFFATGTSSSNKQTNNAKYKDLQKNRNDTTGSLLNTHMDRAGAKQANAGRPGSDGVFYLGIRPGQYDTPKNYKQWKELGVAGKVARTGARTSSLVVILFGGGLTLLLAYALISELGSKNSPTVIYSDACELIQNHEGLRRVLPPSSHIKFHTSSPRPSSDRPRHRNRSVPSAVIVDSAGNEHLYLSFWIEAVPDSLDSLTYRNLEWWDVREWDWSIANAKRWAISTRHEVWMRTRRAFALLTGQPLGTSEQTSSSPVTPHHPATSTAATTALSQKSGTSQQKSGLQSNPDPAPQSQSIWTTLGLTGLFTALRPTSAALSRAQAGNKERMVFTSGEVHVDLIRDSSNNLTYRYILVDLPNSTGAGSRVFIKRTAGVTEHESVMRFS</sequence>
<evidence type="ECO:0000256" key="3">
    <source>
        <dbReference type="ARBA" id="ARBA00020213"/>
    </source>
</evidence>
<feature type="compositionally biased region" description="Polar residues" evidence="10">
    <location>
        <begin position="36"/>
        <end position="47"/>
    </location>
</feature>
<reference evidence="13" key="2">
    <citation type="submission" date="2015-01" db="EMBL/GenBank/DDBJ databases">
        <title>Evolutionary Origins and Diversification of the Mycorrhizal Mutualists.</title>
        <authorList>
            <consortium name="DOE Joint Genome Institute"/>
            <consortium name="Mycorrhizal Genomics Consortium"/>
            <person name="Kohler A."/>
            <person name="Kuo A."/>
            <person name="Nagy L.G."/>
            <person name="Floudas D."/>
            <person name="Copeland A."/>
            <person name="Barry K.W."/>
            <person name="Cichocki N."/>
            <person name="Veneault-Fourrey C."/>
            <person name="LaButti K."/>
            <person name="Lindquist E.A."/>
            <person name="Lipzen A."/>
            <person name="Lundell T."/>
            <person name="Morin E."/>
            <person name="Murat C."/>
            <person name="Riley R."/>
            <person name="Ohm R."/>
            <person name="Sun H."/>
            <person name="Tunlid A."/>
            <person name="Henrissat B."/>
            <person name="Grigoriev I.V."/>
            <person name="Hibbett D.S."/>
            <person name="Martin F."/>
        </authorList>
    </citation>
    <scope>NUCLEOTIDE SEQUENCE [LARGE SCALE GENOMIC DNA]</scope>
    <source>
        <strain evidence="13">MAFF 305830</strain>
    </source>
</reference>
<dbReference type="Pfam" id="PF08294">
    <property type="entry name" value="TIM21"/>
    <property type="match status" value="1"/>
</dbReference>
<feature type="compositionally biased region" description="Polar residues" evidence="10">
    <location>
        <begin position="53"/>
        <end position="65"/>
    </location>
</feature>
<evidence type="ECO:0000256" key="11">
    <source>
        <dbReference type="SAM" id="Phobius"/>
    </source>
</evidence>
<evidence type="ECO:0000256" key="1">
    <source>
        <dbReference type="ARBA" id="ARBA00004304"/>
    </source>
</evidence>
<feature type="compositionally biased region" description="Basic and acidic residues" evidence="10">
    <location>
        <begin position="66"/>
        <end position="75"/>
    </location>
</feature>
<comment type="subcellular location">
    <subcellularLocation>
        <location evidence="1">Mitochondrion membrane</location>
        <topology evidence="1">Single-pass membrane protein</topology>
    </subcellularLocation>
</comment>
<evidence type="ECO:0000256" key="7">
    <source>
        <dbReference type="ARBA" id="ARBA00022989"/>
    </source>
</evidence>
<dbReference type="AlphaFoldDB" id="A0A0C2WYB2"/>
<keyword evidence="5 11" id="KW-0812">Transmembrane</keyword>
<keyword evidence="7 11" id="KW-1133">Transmembrane helix</keyword>
<organism evidence="12 13">
    <name type="scientific">Serendipita vermifera MAFF 305830</name>
    <dbReference type="NCBI Taxonomy" id="933852"/>
    <lineage>
        <taxon>Eukaryota</taxon>
        <taxon>Fungi</taxon>
        <taxon>Dikarya</taxon>
        <taxon>Basidiomycota</taxon>
        <taxon>Agaricomycotina</taxon>
        <taxon>Agaricomycetes</taxon>
        <taxon>Sebacinales</taxon>
        <taxon>Serendipitaceae</taxon>
        <taxon>Serendipita</taxon>
    </lineage>
</organism>
<dbReference type="GO" id="GO:0005744">
    <property type="term" value="C:TIM23 mitochondrial import inner membrane translocase complex"/>
    <property type="evidence" value="ECO:0007669"/>
    <property type="project" value="InterPro"/>
</dbReference>
<dbReference type="GO" id="GO:0030150">
    <property type="term" value="P:protein import into mitochondrial matrix"/>
    <property type="evidence" value="ECO:0007669"/>
    <property type="project" value="InterPro"/>
</dbReference>
<gene>
    <name evidence="12" type="ORF">M408DRAFT_327961</name>
</gene>
<keyword evidence="13" id="KW-1185">Reference proteome</keyword>
<keyword evidence="8" id="KW-0496">Mitochondrion</keyword>
<feature type="region of interest" description="Disordered" evidence="10">
    <location>
        <begin position="36"/>
        <end position="82"/>
    </location>
</feature>
<proteinExistence type="inferred from homology"/>
<evidence type="ECO:0000256" key="4">
    <source>
        <dbReference type="ARBA" id="ARBA00020726"/>
    </source>
</evidence>
<dbReference type="InterPro" id="IPR013261">
    <property type="entry name" value="Tim21"/>
</dbReference>
<dbReference type="STRING" id="933852.A0A0C2WYB2"/>
<keyword evidence="9 11" id="KW-0472">Membrane</keyword>
<reference evidence="12 13" key="1">
    <citation type="submission" date="2014-04" db="EMBL/GenBank/DDBJ databases">
        <authorList>
            <consortium name="DOE Joint Genome Institute"/>
            <person name="Kuo A."/>
            <person name="Zuccaro A."/>
            <person name="Kohler A."/>
            <person name="Nagy L.G."/>
            <person name="Floudas D."/>
            <person name="Copeland A."/>
            <person name="Barry K.W."/>
            <person name="Cichocki N."/>
            <person name="Veneault-Fourrey C."/>
            <person name="LaButti K."/>
            <person name="Lindquist E.A."/>
            <person name="Lipzen A."/>
            <person name="Lundell T."/>
            <person name="Morin E."/>
            <person name="Murat C."/>
            <person name="Sun H."/>
            <person name="Tunlid A."/>
            <person name="Henrissat B."/>
            <person name="Grigoriev I.V."/>
            <person name="Hibbett D.S."/>
            <person name="Martin F."/>
            <person name="Nordberg H.P."/>
            <person name="Cantor M.N."/>
            <person name="Hua S.X."/>
        </authorList>
    </citation>
    <scope>NUCLEOTIDE SEQUENCE [LARGE SCALE GENOMIC DNA]</scope>
    <source>
        <strain evidence="12 13">MAFF 305830</strain>
    </source>
</reference>
<evidence type="ECO:0000256" key="5">
    <source>
        <dbReference type="ARBA" id="ARBA00022692"/>
    </source>
</evidence>
<dbReference type="InterPro" id="IPR038552">
    <property type="entry name" value="Tim21_IMS_sf"/>
</dbReference>
<dbReference type="EMBL" id="KN824283">
    <property type="protein sequence ID" value="KIM31068.1"/>
    <property type="molecule type" value="Genomic_DNA"/>
</dbReference>
<evidence type="ECO:0000256" key="10">
    <source>
        <dbReference type="SAM" id="MobiDB-lite"/>
    </source>
</evidence>
<name>A0A0C2WYB2_SERVB</name>
<dbReference type="OrthoDB" id="436405at2759"/>
<dbReference type="PANTHER" id="PTHR13032">
    <property type="entry name" value="MITOCHONDRIAL IMPORT INNER MEMBRANE TRANSLOCASE SUBUNIT TIM21"/>
    <property type="match status" value="1"/>
</dbReference>
<dbReference type="HOGENOM" id="CLU_048924_0_0_1"/>
<evidence type="ECO:0000256" key="2">
    <source>
        <dbReference type="ARBA" id="ARBA00010867"/>
    </source>
</evidence>
<dbReference type="Gene3D" id="3.10.450.320">
    <property type="entry name" value="Mitochondrial import inner membrane translocase subunit Tim21"/>
    <property type="match status" value="1"/>
</dbReference>
<evidence type="ECO:0000256" key="6">
    <source>
        <dbReference type="ARBA" id="ARBA00022946"/>
    </source>
</evidence>
<keyword evidence="6" id="KW-0809">Transit peptide</keyword>
<evidence type="ECO:0000313" key="12">
    <source>
        <dbReference type="EMBL" id="KIM31068.1"/>
    </source>
</evidence>
<accession>A0A0C2WYB2</accession>
<evidence type="ECO:0000256" key="8">
    <source>
        <dbReference type="ARBA" id="ARBA00023128"/>
    </source>
</evidence>
<feature type="transmembrane region" description="Helical" evidence="11">
    <location>
        <begin position="141"/>
        <end position="160"/>
    </location>
</feature>
<feature type="region of interest" description="Disordered" evidence="10">
    <location>
        <begin position="291"/>
        <end position="344"/>
    </location>
</feature>
<feature type="compositionally biased region" description="Low complexity" evidence="10">
    <location>
        <begin position="300"/>
        <end position="335"/>
    </location>
</feature>
<evidence type="ECO:0000256" key="9">
    <source>
        <dbReference type="ARBA" id="ARBA00023136"/>
    </source>
</evidence>
<comment type="similarity">
    <text evidence="2">Belongs to the TIM21 family.</text>
</comment>
<protein>
    <recommendedName>
        <fullName evidence="4">Mitochondrial import inner membrane translocase subunit TIM21</fullName>
    </recommendedName>
    <alternativeName>
        <fullName evidence="3">Mitochondrial import inner membrane translocase subunit Tim21</fullName>
    </alternativeName>
</protein>
<dbReference type="PANTHER" id="PTHR13032:SF6">
    <property type="entry name" value="MITOCHONDRIAL IMPORT INNER MEMBRANE TRANSLOCASE SUBUNIT TIM21"/>
    <property type="match status" value="1"/>
</dbReference>
<feature type="region of interest" description="Disordered" evidence="10">
    <location>
        <begin position="194"/>
        <end position="215"/>
    </location>
</feature>